<accession>A0ABP5LN16</accession>
<dbReference type="InterPro" id="IPR028087">
    <property type="entry name" value="Tad_N"/>
</dbReference>
<dbReference type="EMBL" id="BAAAQR010000010">
    <property type="protein sequence ID" value="GAA2150410.1"/>
    <property type="molecule type" value="Genomic_DNA"/>
</dbReference>
<gene>
    <name evidence="3" type="ORF">GCM10009844_31310</name>
</gene>
<evidence type="ECO:0000313" key="3">
    <source>
        <dbReference type="EMBL" id="GAA2150410.1"/>
    </source>
</evidence>
<organism evidence="3 4">
    <name type="scientific">Nocardioides koreensis</name>
    <dbReference type="NCBI Taxonomy" id="433651"/>
    <lineage>
        <taxon>Bacteria</taxon>
        <taxon>Bacillati</taxon>
        <taxon>Actinomycetota</taxon>
        <taxon>Actinomycetes</taxon>
        <taxon>Propionibacteriales</taxon>
        <taxon>Nocardioidaceae</taxon>
        <taxon>Nocardioides</taxon>
    </lineage>
</organism>
<feature type="compositionally biased region" description="Polar residues" evidence="1">
    <location>
        <begin position="394"/>
        <end position="404"/>
    </location>
</feature>
<dbReference type="Proteomes" id="UP001501771">
    <property type="component" value="Unassembled WGS sequence"/>
</dbReference>
<feature type="domain" description="Putative Flp pilus-assembly TadG-like N-terminal" evidence="2">
    <location>
        <begin position="11"/>
        <end position="57"/>
    </location>
</feature>
<evidence type="ECO:0000313" key="4">
    <source>
        <dbReference type="Proteomes" id="UP001501771"/>
    </source>
</evidence>
<comment type="caution">
    <text evidence="3">The sequence shown here is derived from an EMBL/GenBank/DDBJ whole genome shotgun (WGS) entry which is preliminary data.</text>
</comment>
<protein>
    <recommendedName>
        <fullName evidence="2">Putative Flp pilus-assembly TadG-like N-terminal domain-containing protein</fullName>
    </recommendedName>
</protein>
<proteinExistence type="predicted"/>
<sequence length="555" mass="58788">MVSTRARNERGAAAVLFALLAVLLLGIGAFAVDFGQAYAKKSLIQTDVDLAALAAAAELDDEDSCNSDVVTKATEFLKKSENAVPGQATDGSGGVAVDLDNLDHNDGYIICEDWTVKLWAPYAHVPFGLARALPGNFDGVDVDAEAWAQVRAARAGATLPFFAVTGCDYGLQSIRNDSKTPSTPPAPDLLPDSVDKDNSLVFTISTNPNPIPTGTDAVTVTLTGKDLGGVTQVGFATATAHHEVTISTTPKGTTTITVTLPNEVRTVDDTWFVRVMTPDKKGLNSWSSDSTAQSLTVGPPKLYCDASNEGNFGTIDVPRSDPAHVVEMNIIWGVEPALEPHPSPTGECSSLISENNNPVDGTNCVATEPGLKVAETNRGLITGVDADDPGRLDSASTSNCSRAHSDSRTSATILGTHINDDLLSCFISNGATIGDLVSSRDESDDGYHALSADIFNSPRFFWVPIFNSDPDTGKKYWPIKEFRPGFISEERLTDRRDAHGDITDLNGLVSDDSGHNIRELKVILFDRTALPDVAPTVGGEGDYTGAGPKAIVLVK</sequence>
<dbReference type="RefSeq" id="WP_344154180.1">
    <property type="nucleotide sequence ID" value="NZ_BAAAQR010000010.1"/>
</dbReference>
<reference evidence="4" key="1">
    <citation type="journal article" date="2019" name="Int. J. Syst. Evol. Microbiol.">
        <title>The Global Catalogue of Microorganisms (GCM) 10K type strain sequencing project: providing services to taxonomists for standard genome sequencing and annotation.</title>
        <authorList>
            <consortium name="The Broad Institute Genomics Platform"/>
            <consortium name="The Broad Institute Genome Sequencing Center for Infectious Disease"/>
            <person name="Wu L."/>
            <person name="Ma J."/>
        </authorList>
    </citation>
    <scope>NUCLEOTIDE SEQUENCE [LARGE SCALE GENOMIC DNA]</scope>
    <source>
        <strain evidence="4">JCM 16022</strain>
    </source>
</reference>
<dbReference type="Pfam" id="PF13400">
    <property type="entry name" value="Tad"/>
    <property type="match status" value="1"/>
</dbReference>
<evidence type="ECO:0000256" key="1">
    <source>
        <dbReference type="SAM" id="MobiDB-lite"/>
    </source>
</evidence>
<name>A0ABP5LN16_9ACTN</name>
<evidence type="ECO:0000259" key="2">
    <source>
        <dbReference type="Pfam" id="PF13400"/>
    </source>
</evidence>
<feature type="region of interest" description="Disordered" evidence="1">
    <location>
        <begin position="382"/>
        <end position="404"/>
    </location>
</feature>
<keyword evidence="4" id="KW-1185">Reference proteome</keyword>